<evidence type="ECO:0000313" key="1">
    <source>
        <dbReference type="EMBL" id="RBM02982.1"/>
    </source>
</evidence>
<comment type="caution">
    <text evidence="1">The sequence shown here is derived from an EMBL/GenBank/DDBJ whole genome shotgun (WGS) entry which is preliminary data.</text>
</comment>
<accession>A0A365YJY8</accession>
<dbReference type="Gene3D" id="3.30.450.20">
    <property type="entry name" value="PAS domain"/>
    <property type="match status" value="2"/>
</dbReference>
<name>A0A365YJY8_9MICC</name>
<keyword evidence="2" id="KW-1185">Reference proteome</keyword>
<gene>
    <name evidence="1" type="ORF">C1H84_06085</name>
</gene>
<sequence>MAVAAELGEWFERYFERLDALHTQIAQLPAEHLGATVQDLVRPWLLDDANGIVGADYIGESAGQMRFEWWLAPMQDNPLFAAGSEINRLQLEQREYADYVRDYRSLEWYSVPHSSGRRHITGPFVDHLCICDYVLTLTIPVTGSAEGIVGLDLRVRDVEPALQRLLLGLDGPAALVSAHGRVITSSDPRDGLGALIAPESLENSDVVTGTSLLVVRSQN</sequence>
<organism evidence="1 2">
    <name type="scientific">Glutamicibacter soli</name>
    <dbReference type="NCBI Taxonomy" id="453836"/>
    <lineage>
        <taxon>Bacteria</taxon>
        <taxon>Bacillati</taxon>
        <taxon>Actinomycetota</taxon>
        <taxon>Actinomycetes</taxon>
        <taxon>Micrococcales</taxon>
        <taxon>Micrococcaceae</taxon>
        <taxon>Glutamicibacter</taxon>
    </lineage>
</organism>
<evidence type="ECO:0000313" key="2">
    <source>
        <dbReference type="Proteomes" id="UP000252167"/>
    </source>
</evidence>
<reference evidence="1 2" key="1">
    <citation type="submission" date="2018-01" db="EMBL/GenBank/DDBJ databases">
        <title>Glutamicibacter soli strain NHPC-3 Whole genome sequence and assembly.</title>
        <authorList>
            <person name="Choudhury P."/>
            <person name="Gupta D."/>
            <person name="Sengupta K."/>
            <person name="Jawed A."/>
            <person name="Sultana N."/>
            <person name="Saha P."/>
        </authorList>
    </citation>
    <scope>NUCLEOTIDE SEQUENCE [LARGE SCALE GENOMIC DNA]</scope>
    <source>
        <strain evidence="1 2">NHPC-3</strain>
    </source>
</reference>
<proteinExistence type="predicted"/>
<dbReference type="EMBL" id="POAF01000002">
    <property type="protein sequence ID" value="RBM02982.1"/>
    <property type="molecule type" value="Genomic_DNA"/>
</dbReference>
<dbReference type="Proteomes" id="UP000252167">
    <property type="component" value="Unassembled WGS sequence"/>
</dbReference>
<protein>
    <recommendedName>
        <fullName evidence="3">Cache domain-containing protein</fullName>
    </recommendedName>
</protein>
<dbReference type="AlphaFoldDB" id="A0A365YJY8"/>
<dbReference type="RefSeq" id="WP_113606850.1">
    <property type="nucleotide sequence ID" value="NZ_POAF01000002.1"/>
</dbReference>
<evidence type="ECO:0008006" key="3">
    <source>
        <dbReference type="Google" id="ProtNLM"/>
    </source>
</evidence>